<sequence length="570" mass="60430">MPSKPSATCWQPPRAVCTQAHGKPLATRRLSTLGAECWRNRIKARRCYWPNAIAVNRRRYGRACRWPITGAFSRRARSGLLQNDEFKAKPMSELLSSVSDHLLAPGGVTIESLQTVLGDLAGPGIDAADLYFQGQISESWALEDGIVKEGSFNLDQGVGVRAQSGEKTGFAYSNAITLEALGLAARAARSISRAGQNGTVQAFSTQDVAQLYAPDNPLEVISRAEKVELLKRIDAATRALDPRIQQVTVSMAGVWERILVASTDGGLAADVRPLVRFNVSVIVEQNGRRERGGHGGGGRTDYRYFLADDRAMGYAREALRQALVNLEAIPAPAGTLPVVLGSGWSGVLLHEAVGHGLEGDFNRKGSSAYSGRMGEMVASKLCTIVDDGTLAGRRGSLSVDDEGTPTECTTLIENGVLKGYMQDKLNARLMGVARTGNGRRESYAHLPMPRMTNTYMLGGQSDPAEIIASVKRGIYCANLGGGQVDITSGKFVFSTSEAYLIEDGKITAPVKGATLIGNGPEAMSKVSMVGNDLSLDSGVGTCGKDGQSVPVGVGQPTLKIDAITVGGTGS</sequence>
<dbReference type="Gene3D" id="3.30.2290.10">
    <property type="entry name" value="PmbA/TldD superfamily"/>
    <property type="match status" value="1"/>
</dbReference>
<evidence type="ECO:0000256" key="2">
    <source>
        <dbReference type="ARBA" id="ARBA00022670"/>
    </source>
</evidence>
<feature type="domain" description="Metalloprotease TldD/E C-terminal" evidence="6">
    <location>
        <begin position="334"/>
        <end position="567"/>
    </location>
</feature>
<name>A0A3M5V9U1_PSESX</name>
<proteinExistence type="inferred from homology"/>
<evidence type="ECO:0000256" key="1">
    <source>
        <dbReference type="ARBA" id="ARBA00005836"/>
    </source>
</evidence>
<dbReference type="Pfam" id="PF01523">
    <property type="entry name" value="PmbA_TldD_1st"/>
    <property type="match status" value="1"/>
</dbReference>
<feature type="domain" description="Metalloprotease TldD/E central" evidence="7">
    <location>
        <begin position="217"/>
        <end position="326"/>
    </location>
</feature>
<accession>A0A3M5V9U1</accession>
<dbReference type="GO" id="GO:0008237">
    <property type="term" value="F:metallopeptidase activity"/>
    <property type="evidence" value="ECO:0007669"/>
    <property type="project" value="UniProtKB-KW"/>
</dbReference>
<dbReference type="NCBIfam" id="NF008006">
    <property type="entry name" value="PRK10735.1"/>
    <property type="match status" value="1"/>
</dbReference>
<dbReference type="SUPFAM" id="SSF111283">
    <property type="entry name" value="Putative modulator of DNA gyrase, PmbA/TldD"/>
    <property type="match status" value="1"/>
</dbReference>
<feature type="domain" description="Metalloprotease TldD/E N-terminal" evidence="5">
    <location>
        <begin position="128"/>
        <end position="191"/>
    </location>
</feature>
<evidence type="ECO:0008006" key="10">
    <source>
        <dbReference type="Google" id="ProtNLM"/>
    </source>
</evidence>
<dbReference type="GO" id="GO:0006508">
    <property type="term" value="P:proteolysis"/>
    <property type="evidence" value="ECO:0007669"/>
    <property type="project" value="UniProtKB-KW"/>
</dbReference>
<dbReference type="Proteomes" id="UP000280395">
    <property type="component" value="Unassembled WGS sequence"/>
</dbReference>
<dbReference type="EMBL" id="RBUA01000816">
    <property type="protein sequence ID" value="RMU54856.1"/>
    <property type="molecule type" value="Genomic_DNA"/>
</dbReference>
<protein>
    <recommendedName>
        <fullName evidence="10">TldD protein</fullName>
    </recommendedName>
</protein>
<comment type="similarity">
    <text evidence="1">Belongs to the peptidase U62 family.</text>
</comment>
<evidence type="ECO:0000259" key="5">
    <source>
        <dbReference type="Pfam" id="PF01523"/>
    </source>
</evidence>
<evidence type="ECO:0000313" key="9">
    <source>
        <dbReference type="Proteomes" id="UP000280395"/>
    </source>
</evidence>
<dbReference type="AlphaFoldDB" id="A0A3M5V9U1"/>
<dbReference type="InterPro" id="IPR045569">
    <property type="entry name" value="Metalloprtase-TldD/E_C"/>
</dbReference>
<keyword evidence="3" id="KW-0378">Hydrolase</keyword>
<dbReference type="InterPro" id="IPR045570">
    <property type="entry name" value="Metalloprtase-TldD/E_cen_dom"/>
</dbReference>
<dbReference type="GO" id="GO:0005829">
    <property type="term" value="C:cytosol"/>
    <property type="evidence" value="ECO:0007669"/>
    <property type="project" value="TreeGrafter"/>
</dbReference>
<dbReference type="InterPro" id="IPR002510">
    <property type="entry name" value="Metalloprtase-TldD/E_N"/>
</dbReference>
<dbReference type="PANTHER" id="PTHR30624">
    <property type="entry name" value="UNCHARACTERIZED PROTEIN TLDD AND PMBA"/>
    <property type="match status" value="1"/>
</dbReference>
<dbReference type="PANTHER" id="PTHR30624:SF4">
    <property type="entry name" value="METALLOPROTEASE TLDD"/>
    <property type="match status" value="1"/>
</dbReference>
<dbReference type="Pfam" id="PF19290">
    <property type="entry name" value="PmbA_TldD_2nd"/>
    <property type="match status" value="1"/>
</dbReference>
<keyword evidence="2" id="KW-0645">Protease</keyword>
<evidence type="ECO:0000313" key="8">
    <source>
        <dbReference type="EMBL" id="RMU54856.1"/>
    </source>
</evidence>
<reference evidence="8 9" key="1">
    <citation type="submission" date="2018-08" db="EMBL/GenBank/DDBJ databases">
        <title>Recombination of ecologically and evolutionarily significant loci maintains genetic cohesion in the Pseudomonas syringae species complex.</title>
        <authorList>
            <person name="Dillon M."/>
            <person name="Thakur S."/>
            <person name="Almeida R.N.D."/>
            <person name="Weir B.S."/>
            <person name="Guttman D.S."/>
        </authorList>
    </citation>
    <scope>NUCLEOTIDE SEQUENCE [LARGE SCALE GENOMIC DNA]</scope>
    <source>
        <strain evidence="8 9">ICMP 14479</strain>
    </source>
</reference>
<keyword evidence="4" id="KW-0482">Metalloprotease</keyword>
<comment type="caution">
    <text evidence="8">The sequence shown here is derived from an EMBL/GenBank/DDBJ whole genome shotgun (WGS) entry which is preliminary data.</text>
</comment>
<evidence type="ECO:0000256" key="3">
    <source>
        <dbReference type="ARBA" id="ARBA00022801"/>
    </source>
</evidence>
<dbReference type="InterPro" id="IPR051463">
    <property type="entry name" value="Peptidase_U62_metallo"/>
</dbReference>
<evidence type="ECO:0000259" key="7">
    <source>
        <dbReference type="Pfam" id="PF19290"/>
    </source>
</evidence>
<organism evidence="8 9">
    <name type="scientific">Pseudomonas syringae pv. avii</name>
    <dbReference type="NCBI Taxonomy" id="663959"/>
    <lineage>
        <taxon>Bacteria</taxon>
        <taxon>Pseudomonadati</taxon>
        <taxon>Pseudomonadota</taxon>
        <taxon>Gammaproteobacteria</taxon>
        <taxon>Pseudomonadales</taxon>
        <taxon>Pseudomonadaceae</taxon>
        <taxon>Pseudomonas</taxon>
        <taxon>Pseudomonas syringae</taxon>
    </lineage>
</organism>
<dbReference type="Pfam" id="PF19289">
    <property type="entry name" value="PmbA_TldD_3rd"/>
    <property type="match status" value="1"/>
</dbReference>
<gene>
    <name evidence="8" type="ORF">ALP29_05058</name>
</gene>
<dbReference type="InterPro" id="IPR036059">
    <property type="entry name" value="TldD/PmbA_sf"/>
</dbReference>
<dbReference type="InterPro" id="IPR035068">
    <property type="entry name" value="TldD/PmbA_N"/>
</dbReference>
<evidence type="ECO:0000259" key="6">
    <source>
        <dbReference type="Pfam" id="PF19289"/>
    </source>
</evidence>
<evidence type="ECO:0000256" key="4">
    <source>
        <dbReference type="ARBA" id="ARBA00023049"/>
    </source>
</evidence>